<evidence type="ECO:0000256" key="3">
    <source>
        <dbReference type="ARBA" id="ARBA00022771"/>
    </source>
</evidence>
<comment type="similarity">
    <text evidence="1">Belongs to the VEFS (VRN2-EMF2-FIS2-SU(Z)12) family.</text>
</comment>
<dbReference type="PANTHER" id="PTHR22597:SF22">
    <property type="entry name" value="POLYCOMB GROUP PROTEIN EMBRYONIC FLOWER 2-RELATED"/>
    <property type="match status" value="1"/>
</dbReference>
<evidence type="ECO:0000256" key="4">
    <source>
        <dbReference type="ARBA" id="ARBA00022833"/>
    </source>
</evidence>
<evidence type="ECO:0000313" key="9">
    <source>
        <dbReference type="EMBL" id="CAH2078838.1"/>
    </source>
</evidence>
<dbReference type="AlphaFoldDB" id="A0AAU9T727"/>
<sequence length="170" mass="18853">MSSDGESGVTSNNAPAMSQSSQGSNDEPAPMTVDEVLNGSDSNNEVEDDVADPQEEMLDNTADAAIVQERFFAMWNAFVKKKWDFGDDDIPWACEEFSKVHKKAFHRCSELYFWWKTLMVKLLNYGLLSPDTMTKCNAMIQDGMDDPVNISSSNSIDKDVGDDGSNSKVM</sequence>
<keyword evidence="2" id="KW-0479">Metal-binding</keyword>
<evidence type="ECO:0000256" key="1">
    <source>
        <dbReference type="ARBA" id="ARBA00007416"/>
    </source>
</evidence>
<keyword evidence="4" id="KW-0862">Zinc</keyword>
<dbReference type="Pfam" id="PF09733">
    <property type="entry name" value="VEFS-Box"/>
    <property type="match status" value="1"/>
</dbReference>
<dbReference type="GO" id="GO:0008270">
    <property type="term" value="F:zinc ion binding"/>
    <property type="evidence" value="ECO:0007669"/>
    <property type="project" value="UniProtKB-KW"/>
</dbReference>
<evidence type="ECO:0000256" key="5">
    <source>
        <dbReference type="ARBA" id="ARBA00023015"/>
    </source>
</evidence>
<dbReference type="GO" id="GO:0031490">
    <property type="term" value="F:chromatin DNA binding"/>
    <property type="evidence" value="ECO:0007669"/>
    <property type="project" value="TreeGrafter"/>
</dbReference>
<evidence type="ECO:0000256" key="2">
    <source>
        <dbReference type="ARBA" id="ARBA00022723"/>
    </source>
</evidence>
<evidence type="ECO:0000259" key="8">
    <source>
        <dbReference type="Pfam" id="PF09733"/>
    </source>
</evidence>
<dbReference type="GO" id="GO:0005634">
    <property type="term" value="C:nucleus"/>
    <property type="evidence" value="ECO:0007669"/>
    <property type="project" value="UniProtKB-ARBA"/>
</dbReference>
<feature type="compositionally biased region" description="Acidic residues" evidence="7">
    <location>
        <begin position="44"/>
        <end position="53"/>
    </location>
</feature>
<reference evidence="9 10" key="1">
    <citation type="submission" date="2022-03" db="EMBL/GenBank/DDBJ databases">
        <authorList>
            <person name="Nunn A."/>
            <person name="Chopra R."/>
            <person name="Nunn A."/>
            <person name="Contreras Garrido A."/>
        </authorList>
    </citation>
    <scope>NUCLEOTIDE SEQUENCE [LARGE SCALE GENOMIC DNA]</scope>
</reference>
<dbReference type="EMBL" id="OU466863">
    <property type="protein sequence ID" value="CAH2078838.1"/>
    <property type="molecule type" value="Genomic_DNA"/>
</dbReference>
<evidence type="ECO:0000256" key="6">
    <source>
        <dbReference type="ARBA" id="ARBA00023163"/>
    </source>
</evidence>
<organism evidence="9 10">
    <name type="scientific">Thlaspi arvense</name>
    <name type="common">Field penny-cress</name>
    <dbReference type="NCBI Taxonomy" id="13288"/>
    <lineage>
        <taxon>Eukaryota</taxon>
        <taxon>Viridiplantae</taxon>
        <taxon>Streptophyta</taxon>
        <taxon>Embryophyta</taxon>
        <taxon>Tracheophyta</taxon>
        <taxon>Spermatophyta</taxon>
        <taxon>Magnoliopsida</taxon>
        <taxon>eudicotyledons</taxon>
        <taxon>Gunneridae</taxon>
        <taxon>Pentapetalae</taxon>
        <taxon>rosids</taxon>
        <taxon>malvids</taxon>
        <taxon>Brassicales</taxon>
        <taxon>Brassicaceae</taxon>
        <taxon>Thlaspideae</taxon>
        <taxon>Thlaspi</taxon>
    </lineage>
</organism>
<feature type="domain" description="Polycomb protein VEFS-Box" evidence="8">
    <location>
        <begin position="28"/>
        <end position="133"/>
    </location>
</feature>
<dbReference type="InterPro" id="IPR019135">
    <property type="entry name" value="Polycomb_protein_VEFS-Box"/>
</dbReference>
<keyword evidence="5" id="KW-0805">Transcription regulation</keyword>
<feature type="region of interest" description="Disordered" evidence="7">
    <location>
        <begin position="1"/>
        <end position="53"/>
    </location>
</feature>
<keyword evidence="10" id="KW-1185">Reference proteome</keyword>
<dbReference type="PANTHER" id="PTHR22597">
    <property type="entry name" value="POLYCOMB GROUP PROTEIN"/>
    <property type="match status" value="1"/>
</dbReference>
<accession>A0AAU9T727</accession>
<gene>
    <name evidence="9" type="ORF">TAV2_LOCUS25797</name>
</gene>
<dbReference type="CDD" id="cd21553">
    <property type="entry name" value="VEFS-box_EMF2-like"/>
    <property type="match status" value="1"/>
</dbReference>
<evidence type="ECO:0000256" key="7">
    <source>
        <dbReference type="SAM" id="MobiDB-lite"/>
    </source>
</evidence>
<feature type="compositionally biased region" description="Polar residues" evidence="7">
    <location>
        <begin position="1"/>
        <end position="25"/>
    </location>
</feature>
<name>A0AAU9T727_THLAR</name>
<keyword evidence="3" id="KW-0863">Zinc-finger</keyword>
<evidence type="ECO:0000313" key="10">
    <source>
        <dbReference type="Proteomes" id="UP000836841"/>
    </source>
</evidence>
<proteinExistence type="inferred from homology"/>
<keyword evidence="6" id="KW-0804">Transcription</keyword>
<dbReference type="Proteomes" id="UP000836841">
    <property type="component" value="Chromosome 7"/>
</dbReference>
<protein>
    <recommendedName>
        <fullName evidence="8">Polycomb protein VEFS-Box domain-containing protein</fullName>
    </recommendedName>
</protein>
<feature type="region of interest" description="Disordered" evidence="7">
    <location>
        <begin position="150"/>
        <end position="170"/>
    </location>
</feature>